<evidence type="ECO:0000256" key="4">
    <source>
        <dbReference type="ARBA" id="ARBA00022989"/>
    </source>
</evidence>
<evidence type="ECO:0000256" key="1">
    <source>
        <dbReference type="ARBA" id="ARBA00004651"/>
    </source>
</evidence>
<dbReference type="PANTHER" id="PTHR30086">
    <property type="entry name" value="ARGININE EXPORTER PROTEIN ARGO"/>
    <property type="match status" value="1"/>
</dbReference>
<reference evidence="7 8" key="1">
    <citation type="submission" date="2017-02" db="EMBL/GenBank/DDBJ databases">
        <title>Draft genome of Saccharomonospora sp. 154.</title>
        <authorList>
            <person name="Alonso-Carmona G.S."/>
            <person name="De La Haba R."/>
            <person name="Vera-Gargallo B."/>
            <person name="Sandoval-Trujillo A.H."/>
            <person name="Ramirez-Duran N."/>
            <person name="Ventosa A."/>
        </authorList>
    </citation>
    <scope>NUCLEOTIDE SEQUENCE [LARGE SCALE GENOMIC DNA]</scope>
    <source>
        <strain evidence="7 8">LRS4.154</strain>
    </source>
</reference>
<comment type="caution">
    <text evidence="7">The sequence shown here is derived from an EMBL/GenBank/DDBJ whole genome shotgun (WGS) entry which is preliminary data.</text>
</comment>
<dbReference type="RefSeq" id="WP_081193014.1">
    <property type="nucleotide sequence ID" value="NZ_MWIH01000006.1"/>
</dbReference>
<evidence type="ECO:0000256" key="6">
    <source>
        <dbReference type="SAM" id="Phobius"/>
    </source>
</evidence>
<dbReference type="AlphaFoldDB" id="A0A1V9A1C6"/>
<evidence type="ECO:0000256" key="5">
    <source>
        <dbReference type="ARBA" id="ARBA00023136"/>
    </source>
</evidence>
<dbReference type="PANTHER" id="PTHR30086:SF20">
    <property type="entry name" value="ARGININE EXPORTER PROTEIN ARGO-RELATED"/>
    <property type="match status" value="1"/>
</dbReference>
<sequence>MSEILSFLLLAILLSVTPGPDAVLVLRSSARGGRRLGAATALGAATGSLFWGLLAVVGLAALIAQAGTLYQVVRLAGAAYLIYLGASTLVAHVRRRTTFDTATTGDAAPTGTPAGMGRAFATGLLSDLLNPKVGLFYIAVVPQFIPPGASVVRYSLLLTAIEITVAVVWLVLLAWLAHRAMDWLRRPAVSRWLDRTLGVSLVGLGVAAAVDR</sequence>
<protein>
    <recommendedName>
        <fullName evidence="9">Threonine efflux protein</fullName>
    </recommendedName>
</protein>
<comment type="subcellular location">
    <subcellularLocation>
        <location evidence="1">Cell membrane</location>
        <topology evidence="1">Multi-pass membrane protein</topology>
    </subcellularLocation>
</comment>
<feature type="transmembrane region" description="Helical" evidence="6">
    <location>
        <begin position="75"/>
        <end position="93"/>
    </location>
</feature>
<dbReference type="Pfam" id="PF01810">
    <property type="entry name" value="LysE"/>
    <property type="match status" value="1"/>
</dbReference>
<keyword evidence="5 6" id="KW-0472">Membrane</keyword>
<dbReference type="STRING" id="1962155.B1813_15155"/>
<evidence type="ECO:0000313" key="7">
    <source>
        <dbReference type="EMBL" id="OQO90860.1"/>
    </source>
</evidence>
<gene>
    <name evidence="7" type="ORF">B1813_15155</name>
</gene>
<dbReference type="EMBL" id="MWIH01000006">
    <property type="protein sequence ID" value="OQO90860.1"/>
    <property type="molecule type" value="Genomic_DNA"/>
</dbReference>
<dbReference type="InterPro" id="IPR001123">
    <property type="entry name" value="LeuE-type"/>
</dbReference>
<keyword evidence="8" id="KW-1185">Reference proteome</keyword>
<feature type="transmembrane region" description="Helical" evidence="6">
    <location>
        <begin position="154"/>
        <end position="177"/>
    </location>
</feature>
<keyword evidence="4 6" id="KW-1133">Transmembrane helix</keyword>
<dbReference type="Proteomes" id="UP000192591">
    <property type="component" value="Unassembled WGS sequence"/>
</dbReference>
<evidence type="ECO:0000313" key="8">
    <source>
        <dbReference type="Proteomes" id="UP000192591"/>
    </source>
</evidence>
<proteinExistence type="predicted"/>
<accession>A0A1V9A1C6</accession>
<dbReference type="GO" id="GO:0005886">
    <property type="term" value="C:plasma membrane"/>
    <property type="evidence" value="ECO:0007669"/>
    <property type="project" value="UniProtKB-SubCell"/>
</dbReference>
<evidence type="ECO:0000256" key="2">
    <source>
        <dbReference type="ARBA" id="ARBA00022475"/>
    </source>
</evidence>
<dbReference type="PIRSF" id="PIRSF006324">
    <property type="entry name" value="LeuE"/>
    <property type="match status" value="1"/>
</dbReference>
<name>A0A1V9A1C6_SACPI</name>
<organism evidence="7 8">
    <name type="scientific">Saccharomonospora piscinae</name>
    <dbReference type="NCBI Taxonomy" id="687388"/>
    <lineage>
        <taxon>Bacteria</taxon>
        <taxon>Bacillati</taxon>
        <taxon>Actinomycetota</taxon>
        <taxon>Actinomycetes</taxon>
        <taxon>Pseudonocardiales</taxon>
        <taxon>Pseudonocardiaceae</taxon>
        <taxon>Saccharomonospora</taxon>
    </lineage>
</organism>
<evidence type="ECO:0008006" key="9">
    <source>
        <dbReference type="Google" id="ProtNLM"/>
    </source>
</evidence>
<feature type="transmembrane region" description="Helical" evidence="6">
    <location>
        <begin position="42"/>
        <end position="63"/>
    </location>
</feature>
<keyword evidence="3 6" id="KW-0812">Transmembrane</keyword>
<dbReference type="GO" id="GO:0015171">
    <property type="term" value="F:amino acid transmembrane transporter activity"/>
    <property type="evidence" value="ECO:0007669"/>
    <property type="project" value="TreeGrafter"/>
</dbReference>
<evidence type="ECO:0000256" key="3">
    <source>
        <dbReference type="ARBA" id="ARBA00022692"/>
    </source>
</evidence>
<keyword evidence="2" id="KW-1003">Cell membrane</keyword>